<accession>A0ACC0A8M5</accession>
<evidence type="ECO:0000313" key="2">
    <source>
        <dbReference type="Proteomes" id="UP001060085"/>
    </source>
</evidence>
<reference evidence="2" key="1">
    <citation type="journal article" date="2023" name="Nat. Plants">
        <title>Single-cell RNA sequencing provides a high-resolution roadmap for understanding the multicellular compartmentation of specialized metabolism.</title>
        <authorList>
            <person name="Sun S."/>
            <person name="Shen X."/>
            <person name="Li Y."/>
            <person name="Li Y."/>
            <person name="Wang S."/>
            <person name="Li R."/>
            <person name="Zhang H."/>
            <person name="Shen G."/>
            <person name="Guo B."/>
            <person name="Wei J."/>
            <person name="Xu J."/>
            <person name="St-Pierre B."/>
            <person name="Chen S."/>
            <person name="Sun C."/>
        </authorList>
    </citation>
    <scope>NUCLEOTIDE SEQUENCE [LARGE SCALE GENOMIC DNA]</scope>
</reference>
<sequence>MKGRSISKKAGFGRSNNTSTSKMGNGSIGGRIVVPLCSDQPTSDNSSKAVQIHPNKEKVIVKCYKCFELGHKSNKCLKRAKGRVNIAENENDDCGKKFASIEDQEEYLAVGDDLMEERIDGDIDFIEEIKETGLVYAPFLGEGR</sequence>
<gene>
    <name evidence="1" type="ORF">M9H77_25327</name>
</gene>
<comment type="caution">
    <text evidence="1">The sequence shown here is derived from an EMBL/GenBank/DDBJ whole genome shotgun (WGS) entry which is preliminary data.</text>
</comment>
<name>A0ACC0A8M5_CATRO</name>
<protein>
    <submittedName>
        <fullName evidence="1">Uncharacterized protein</fullName>
    </submittedName>
</protein>
<proteinExistence type="predicted"/>
<dbReference type="Proteomes" id="UP001060085">
    <property type="component" value="Linkage Group LG06"/>
</dbReference>
<organism evidence="1 2">
    <name type="scientific">Catharanthus roseus</name>
    <name type="common">Madagascar periwinkle</name>
    <name type="synonym">Vinca rosea</name>
    <dbReference type="NCBI Taxonomy" id="4058"/>
    <lineage>
        <taxon>Eukaryota</taxon>
        <taxon>Viridiplantae</taxon>
        <taxon>Streptophyta</taxon>
        <taxon>Embryophyta</taxon>
        <taxon>Tracheophyta</taxon>
        <taxon>Spermatophyta</taxon>
        <taxon>Magnoliopsida</taxon>
        <taxon>eudicotyledons</taxon>
        <taxon>Gunneridae</taxon>
        <taxon>Pentapetalae</taxon>
        <taxon>asterids</taxon>
        <taxon>lamiids</taxon>
        <taxon>Gentianales</taxon>
        <taxon>Apocynaceae</taxon>
        <taxon>Rauvolfioideae</taxon>
        <taxon>Vinceae</taxon>
        <taxon>Catharanthinae</taxon>
        <taxon>Catharanthus</taxon>
    </lineage>
</organism>
<keyword evidence="2" id="KW-1185">Reference proteome</keyword>
<evidence type="ECO:0000313" key="1">
    <source>
        <dbReference type="EMBL" id="KAI5656534.1"/>
    </source>
</evidence>
<dbReference type="EMBL" id="CM044706">
    <property type="protein sequence ID" value="KAI5656534.1"/>
    <property type="molecule type" value="Genomic_DNA"/>
</dbReference>